<dbReference type="Gene3D" id="3.10.180.10">
    <property type="entry name" value="2,3-Dihydroxybiphenyl 1,2-Dioxygenase, domain 1"/>
    <property type="match status" value="2"/>
</dbReference>
<dbReference type="EMBL" id="JACEZS010000009">
    <property type="protein sequence ID" value="MBA5606056.1"/>
    <property type="molecule type" value="Genomic_DNA"/>
</dbReference>
<dbReference type="InterPro" id="IPR004360">
    <property type="entry name" value="Glyas_Fos-R_dOase_dom"/>
</dbReference>
<organism evidence="10 11">
    <name type="scientific">Rugamonas fusca</name>
    <dbReference type="NCBI Taxonomy" id="2758568"/>
    <lineage>
        <taxon>Bacteria</taxon>
        <taxon>Pseudomonadati</taxon>
        <taxon>Pseudomonadota</taxon>
        <taxon>Betaproteobacteria</taxon>
        <taxon>Burkholderiales</taxon>
        <taxon>Oxalobacteraceae</taxon>
        <taxon>Telluria group</taxon>
        <taxon>Rugamonas</taxon>
    </lineage>
</organism>
<dbReference type="CDD" id="cd07237">
    <property type="entry name" value="BphC1-RGP6_C_like"/>
    <property type="match status" value="1"/>
</dbReference>
<keyword evidence="11" id="KW-1185">Reference proteome</keyword>
<keyword evidence="6 8" id="KW-0560">Oxidoreductase</keyword>
<evidence type="ECO:0000256" key="3">
    <source>
        <dbReference type="ARBA" id="ARBA00022723"/>
    </source>
</evidence>
<name>A0A7W2EHL0_9BURK</name>
<feature type="domain" description="VOC" evidence="9">
    <location>
        <begin position="10"/>
        <end position="124"/>
    </location>
</feature>
<comment type="caution">
    <text evidence="10">The sequence shown here is derived from an EMBL/GenBank/DDBJ whole genome shotgun (WGS) entry which is preliminary data.</text>
</comment>
<proteinExistence type="inferred from homology"/>
<protein>
    <submittedName>
        <fullName evidence="10">VOC family protein</fullName>
    </submittedName>
</protein>
<keyword evidence="5 8" id="KW-0223">Dioxygenase</keyword>
<comment type="cofactor">
    <cofactor evidence="1 8">
        <name>Fe(2+)</name>
        <dbReference type="ChEBI" id="CHEBI:29033"/>
    </cofactor>
</comment>
<feature type="domain" description="VOC" evidence="9">
    <location>
        <begin position="145"/>
        <end position="272"/>
    </location>
</feature>
<dbReference type="GO" id="GO:0051213">
    <property type="term" value="F:dioxygenase activity"/>
    <property type="evidence" value="ECO:0007669"/>
    <property type="project" value="UniProtKB-KW"/>
</dbReference>
<keyword evidence="4 8" id="KW-0058">Aromatic hydrocarbons catabolism</keyword>
<dbReference type="Proteomes" id="UP000566711">
    <property type="component" value="Unassembled WGS sequence"/>
</dbReference>
<comment type="similarity">
    <text evidence="2 8">Belongs to the extradiol ring-cleavage dioxygenase family.</text>
</comment>
<dbReference type="PROSITE" id="PS51819">
    <property type="entry name" value="VOC"/>
    <property type="match status" value="2"/>
</dbReference>
<dbReference type="PROSITE" id="PS00082">
    <property type="entry name" value="EXTRADIOL_DIOXYGENAS"/>
    <property type="match status" value="1"/>
</dbReference>
<evidence type="ECO:0000256" key="6">
    <source>
        <dbReference type="ARBA" id="ARBA00023002"/>
    </source>
</evidence>
<gene>
    <name evidence="10" type="ORF">H3H36_11880</name>
</gene>
<reference evidence="10 11" key="1">
    <citation type="submission" date="2020-07" db="EMBL/GenBank/DDBJ databases">
        <title>Novel species isolated from subtropical streams in China.</title>
        <authorList>
            <person name="Lu H."/>
        </authorList>
    </citation>
    <scope>NUCLEOTIDE SEQUENCE [LARGE SCALE GENOMIC DNA]</scope>
    <source>
        <strain evidence="10 11">FT3S</strain>
    </source>
</reference>
<dbReference type="CDD" id="cd07252">
    <property type="entry name" value="BphC1-RGP6_N_like"/>
    <property type="match status" value="1"/>
</dbReference>
<accession>A0A7W2EHL0</accession>
<dbReference type="Pfam" id="PF22632">
    <property type="entry name" value="BphC_D1"/>
    <property type="match status" value="1"/>
</dbReference>
<evidence type="ECO:0000256" key="4">
    <source>
        <dbReference type="ARBA" id="ARBA00022797"/>
    </source>
</evidence>
<sequence>MKTSLFGRVRLGYVLVESEKLDQWERFGAEGLGMQAERLGEHALGFRIDAHLRRLIVTRGPAEDVQALGWQVDDEAALAEIERRLALCGIALHTGSEADAILRGVLRFVRFTGPKGQPIELFVHARTPPSAPRVRGGGFVTGASGMGHVAITTREPEAALAFWQDIFDARVSDYIEDKLDGVQMDFTFLHLNERHHSVAIASTRKPRMDPIRTRIHHLNLQAAEFDDVADALLRCRQLGFEIANSIGQHPNDRELSFYVVTPSGFEMELGWRPCLVPQDQPWTTTVYQGISRWGHFPENLTRANKLRRVGRALLSMTRTEQTLNTRAIHEHP</sequence>
<evidence type="ECO:0000256" key="1">
    <source>
        <dbReference type="ARBA" id="ARBA00001954"/>
    </source>
</evidence>
<evidence type="ECO:0000256" key="2">
    <source>
        <dbReference type="ARBA" id="ARBA00008784"/>
    </source>
</evidence>
<dbReference type="InterPro" id="IPR037523">
    <property type="entry name" value="VOC_core"/>
</dbReference>
<dbReference type="GO" id="GO:0008198">
    <property type="term" value="F:ferrous iron binding"/>
    <property type="evidence" value="ECO:0007669"/>
    <property type="project" value="InterPro"/>
</dbReference>
<evidence type="ECO:0000256" key="8">
    <source>
        <dbReference type="RuleBase" id="RU000683"/>
    </source>
</evidence>
<keyword evidence="3" id="KW-0479">Metal-binding</keyword>
<dbReference type="Pfam" id="PF00903">
    <property type="entry name" value="Glyoxalase"/>
    <property type="match status" value="1"/>
</dbReference>
<evidence type="ECO:0000256" key="5">
    <source>
        <dbReference type="ARBA" id="ARBA00022964"/>
    </source>
</evidence>
<evidence type="ECO:0000256" key="7">
    <source>
        <dbReference type="ARBA" id="ARBA00023004"/>
    </source>
</evidence>
<evidence type="ECO:0000313" key="10">
    <source>
        <dbReference type="EMBL" id="MBA5606056.1"/>
    </source>
</evidence>
<evidence type="ECO:0000259" key="9">
    <source>
        <dbReference type="PROSITE" id="PS51819"/>
    </source>
</evidence>
<dbReference type="RefSeq" id="WP_182217719.1">
    <property type="nucleotide sequence ID" value="NZ_JACEZS010000009.1"/>
</dbReference>
<dbReference type="AlphaFoldDB" id="A0A7W2EHL0"/>
<keyword evidence="7 8" id="KW-0408">Iron</keyword>
<evidence type="ECO:0000313" key="11">
    <source>
        <dbReference type="Proteomes" id="UP000566711"/>
    </source>
</evidence>
<dbReference type="InterPro" id="IPR029068">
    <property type="entry name" value="Glyas_Bleomycin-R_OHBP_Dase"/>
</dbReference>
<dbReference type="SUPFAM" id="SSF54593">
    <property type="entry name" value="Glyoxalase/Bleomycin resistance protein/Dihydroxybiphenyl dioxygenase"/>
    <property type="match status" value="2"/>
</dbReference>
<dbReference type="InterPro" id="IPR000486">
    <property type="entry name" value="Xdiol_ring_cleave_dOase_1/2"/>
</dbReference>